<proteinExistence type="predicted"/>
<dbReference type="PANTHER" id="PTHR28208:SF3">
    <property type="entry name" value="PHOSPHATIDATE PHOSPHATASE APP1"/>
    <property type="match status" value="1"/>
</dbReference>
<accession>A0A0F6R0J9</accession>
<evidence type="ECO:0000313" key="3">
    <source>
        <dbReference type="EMBL" id="VEH05148.1"/>
    </source>
</evidence>
<reference evidence="2 4" key="1">
    <citation type="journal article" date="2015" name="Genome Announc.">
        <title>Complete Genome Sequence of Corynebacterium kutscheri DSM 20755, a Corynebacterial Type Strain with Remarkably Low G+C Content of Chromosomal DNA.</title>
        <authorList>
            <person name="Ruckert C."/>
            <person name="Albersmeier A."/>
            <person name="Winkler A."/>
            <person name="Tauch A."/>
        </authorList>
    </citation>
    <scope>NUCLEOTIDE SEQUENCE [LARGE SCALE GENOMIC DNA]</scope>
    <source>
        <strain evidence="2 4">DSM 20755</strain>
    </source>
</reference>
<dbReference type="Proteomes" id="UP000033457">
    <property type="component" value="Chromosome"/>
</dbReference>
<dbReference type="InterPro" id="IPR019236">
    <property type="entry name" value="APP1_cat"/>
</dbReference>
<dbReference type="KEGG" id="cku:UL82_01180"/>
<gene>
    <name evidence="3" type="ORF">NCTC949_00455</name>
    <name evidence="2" type="ORF">UL82_01180</name>
</gene>
<name>A0A0F6R0J9_9CORY</name>
<dbReference type="InterPro" id="IPR052935">
    <property type="entry name" value="Mg2+_PAP"/>
</dbReference>
<protein>
    <submittedName>
        <fullName evidence="3">ABC transporter ATPase</fullName>
    </submittedName>
</protein>
<dbReference type="STRING" id="35755.UL82_01180"/>
<feature type="domain" description="Phosphatidate phosphatase APP1 catalytic" evidence="1">
    <location>
        <begin position="149"/>
        <end position="300"/>
    </location>
</feature>
<dbReference type="EMBL" id="LR134377">
    <property type="protein sequence ID" value="VEH05148.1"/>
    <property type="molecule type" value="Genomic_DNA"/>
</dbReference>
<dbReference type="PANTHER" id="PTHR28208">
    <property type="entry name" value="PHOSPHATIDATE PHOSPHATASE APP1"/>
    <property type="match status" value="1"/>
</dbReference>
<dbReference type="AlphaFoldDB" id="A0A0F6R0J9"/>
<evidence type="ECO:0000259" key="1">
    <source>
        <dbReference type="Pfam" id="PF09949"/>
    </source>
</evidence>
<dbReference type="Proteomes" id="UP000271380">
    <property type="component" value="Chromosome"/>
</dbReference>
<organism evidence="2 4">
    <name type="scientific">Corynebacterium kutscheri</name>
    <dbReference type="NCBI Taxonomy" id="35755"/>
    <lineage>
        <taxon>Bacteria</taxon>
        <taxon>Bacillati</taxon>
        <taxon>Actinomycetota</taxon>
        <taxon>Actinomycetes</taxon>
        <taxon>Mycobacteriales</taxon>
        <taxon>Corynebacteriaceae</taxon>
        <taxon>Corynebacterium</taxon>
    </lineage>
</organism>
<dbReference type="OrthoDB" id="9789875at2"/>
<keyword evidence="4" id="KW-1185">Reference proteome</keyword>
<evidence type="ECO:0000313" key="2">
    <source>
        <dbReference type="EMBL" id="AKE40468.1"/>
    </source>
</evidence>
<evidence type="ECO:0000313" key="4">
    <source>
        <dbReference type="Proteomes" id="UP000033457"/>
    </source>
</evidence>
<dbReference type="Pfam" id="PF09949">
    <property type="entry name" value="APP1_cat"/>
    <property type="match status" value="1"/>
</dbReference>
<sequence>MGLSDIVRSIEHAYNRYNVAKKEKAGWQRSIVPYRGFGSQDRVHVIGRILMEDPDDSLLIDFRDGALKNLSEDVQRGWRQFFTAQVEGVPVRVKVGKQIVDTLSNANGYFDVIIHDHGLATGWQQVHISAEGAQDVSTEVLIVAPETKIGVISDIDDTIMVTWLPRALLAAWNSWVKDTNSREPVDGMSQFYQEILSKYPEAPVFYLSTGAWNTYDTLVRFIDKHNFPPGPLLLTDWGPTPTGLFRSGQEHKKVQIRNLFIEYPDIQWILIGDNGQHDPLTYGEAAVDHPELVQGIAIRELTPTEHVLSHGTVSELSGTRSNAVHDVPTISGSDGYELLRLYQQHPFKDNQ</sequence>
<reference evidence="3 5" key="2">
    <citation type="submission" date="2018-12" db="EMBL/GenBank/DDBJ databases">
        <authorList>
            <consortium name="Pathogen Informatics"/>
        </authorList>
    </citation>
    <scope>NUCLEOTIDE SEQUENCE [LARGE SCALE GENOMIC DNA]</scope>
    <source>
        <strain evidence="3 5">NCTC949</strain>
    </source>
</reference>
<dbReference type="GO" id="GO:0008195">
    <property type="term" value="F:phosphatidate phosphatase activity"/>
    <property type="evidence" value="ECO:0007669"/>
    <property type="project" value="InterPro"/>
</dbReference>
<dbReference type="EMBL" id="CP011312">
    <property type="protein sequence ID" value="AKE40468.1"/>
    <property type="molecule type" value="Genomic_DNA"/>
</dbReference>
<evidence type="ECO:0000313" key="5">
    <source>
        <dbReference type="Proteomes" id="UP000271380"/>
    </source>
</evidence>
<dbReference type="HOGENOM" id="CLU_038931_0_0_11"/>
<dbReference type="RefSeq" id="WP_046438550.1">
    <property type="nucleotide sequence ID" value="NZ_CP011312.1"/>
</dbReference>